<evidence type="ECO:0000256" key="1">
    <source>
        <dbReference type="SAM" id="Phobius"/>
    </source>
</evidence>
<reference evidence="2 3" key="1">
    <citation type="submission" date="2014-04" db="EMBL/GenBank/DDBJ databases">
        <authorList>
            <consortium name="DOE Joint Genome Institute"/>
            <person name="Kuo A."/>
            <person name="Kohler A."/>
            <person name="Costa M.D."/>
            <person name="Nagy L.G."/>
            <person name="Floudas D."/>
            <person name="Copeland A."/>
            <person name="Barry K.W."/>
            <person name="Cichocki N."/>
            <person name="Veneault-Fourrey C."/>
            <person name="LaButti K."/>
            <person name="Lindquist E.A."/>
            <person name="Lipzen A."/>
            <person name="Lundell T."/>
            <person name="Morin E."/>
            <person name="Murat C."/>
            <person name="Sun H."/>
            <person name="Tunlid A."/>
            <person name="Henrissat B."/>
            <person name="Grigoriev I.V."/>
            <person name="Hibbett D.S."/>
            <person name="Martin F."/>
            <person name="Nordberg H.P."/>
            <person name="Cantor M.N."/>
            <person name="Hua S.X."/>
        </authorList>
    </citation>
    <scope>NUCLEOTIDE SEQUENCE [LARGE SCALE GENOMIC DNA]</scope>
    <source>
        <strain evidence="2 3">Marx 270</strain>
    </source>
</reference>
<dbReference type="STRING" id="870435.A0A0C3PWJ3"/>
<dbReference type="OrthoDB" id="2550114at2759"/>
<accession>A0A0C3PWJ3</accession>
<dbReference type="Proteomes" id="UP000054217">
    <property type="component" value="Unassembled WGS sequence"/>
</dbReference>
<sequence length="206" mass="22462">MSTDNIIEMEDLSQVRKSNSSAENADSVARKTDASISIWAWTSAAIFAAFSLCLMLFPRFLLFLADDSGGRRTLTSLEKFLALQLGIMLGIASLTIIAMIPSDWPTGLQDTNNSHPLLWPMTATSLTMALVSYGNPDVSTLASTFMWGTGVIGFLGLWLTIFEGSSAISRKTGADKHTSAFIFGNKSAASVRKRKWKDEQARKNVL</sequence>
<dbReference type="EMBL" id="KN831946">
    <property type="protein sequence ID" value="KIO13726.1"/>
    <property type="molecule type" value="Genomic_DNA"/>
</dbReference>
<keyword evidence="1" id="KW-1133">Transmembrane helix</keyword>
<keyword evidence="3" id="KW-1185">Reference proteome</keyword>
<evidence type="ECO:0000313" key="2">
    <source>
        <dbReference type="EMBL" id="KIO13726.1"/>
    </source>
</evidence>
<proteinExistence type="predicted"/>
<feature type="transmembrane region" description="Helical" evidence="1">
    <location>
        <begin position="38"/>
        <end position="61"/>
    </location>
</feature>
<feature type="transmembrane region" description="Helical" evidence="1">
    <location>
        <begin position="81"/>
        <end position="104"/>
    </location>
</feature>
<evidence type="ECO:0000313" key="3">
    <source>
        <dbReference type="Proteomes" id="UP000054217"/>
    </source>
</evidence>
<keyword evidence="1" id="KW-0812">Transmembrane</keyword>
<dbReference type="InParanoid" id="A0A0C3PWJ3"/>
<feature type="transmembrane region" description="Helical" evidence="1">
    <location>
        <begin position="145"/>
        <end position="162"/>
    </location>
</feature>
<dbReference type="PANTHER" id="PTHR39605">
    <property type="entry name" value="MAJOR FACILITATOR SUPERFAMILY (MFS) PROFILE DOMAIN-CONTAINING PROTEIN"/>
    <property type="match status" value="1"/>
</dbReference>
<organism evidence="2 3">
    <name type="scientific">Pisolithus tinctorius Marx 270</name>
    <dbReference type="NCBI Taxonomy" id="870435"/>
    <lineage>
        <taxon>Eukaryota</taxon>
        <taxon>Fungi</taxon>
        <taxon>Dikarya</taxon>
        <taxon>Basidiomycota</taxon>
        <taxon>Agaricomycotina</taxon>
        <taxon>Agaricomycetes</taxon>
        <taxon>Agaricomycetidae</taxon>
        <taxon>Boletales</taxon>
        <taxon>Sclerodermatineae</taxon>
        <taxon>Pisolithaceae</taxon>
        <taxon>Pisolithus</taxon>
    </lineage>
</organism>
<dbReference type="HOGENOM" id="CLU_107722_0_0_1"/>
<protein>
    <submittedName>
        <fullName evidence="2">Uncharacterized protein</fullName>
    </submittedName>
</protein>
<gene>
    <name evidence="2" type="ORF">M404DRAFT_993270</name>
</gene>
<dbReference type="PANTHER" id="PTHR39605:SF1">
    <property type="entry name" value="MAJOR FACILITATOR SUPERFAMILY (MFS) PROFILE DOMAIN-CONTAINING PROTEIN"/>
    <property type="match status" value="1"/>
</dbReference>
<dbReference type="AlphaFoldDB" id="A0A0C3PWJ3"/>
<keyword evidence="1" id="KW-0472">Membrane</keyword>
<reference evidence="3" key="2">
    <citation type="submission" date="2015-01" db="EMBL/GenBank/DDBJ databases">
        <title>Evolutionary Origins and Diversification of the Mycorrhizal Mutualists.</title>
        <authorList>
            <consortium name="DOE Joint Genome Institute"/>
            <consortium name="Mycorrhizal Genomics Consortium"/>
            <person name="Kohler A."/>
            <person name="Kuo A."/>
            <person name="Nagy L.G."/>
            <person name="Floudas D."/>
            <person name="Copeland A."/>
            <person name="Barry K.W."/>
            <person name="Cichocki N."/>
            <person name="Veneault-Fourrey C."/>
            <person name="LaButti K."/>
            <person name="Lindquist E.A."/>
            <person name="Lipzen A."/>
            <person name="Lundell T."/>
            <person name="Morin E."/>
            <person name="Murat C."/>
            <person name="Riley R."/>
            <person name="Ohm R."/>
            <person name="Sun H."/>
            <person name="Tunlid A."/>
            <person name="Henrissat B."/>
            <person name="Grigoriev I.V."/>
            <person name="Hibbett D.S."/>
            <person name="Martin F."/>
        </authorList>
    </citation>
    <scope>NUCLEOTIDE SEQUENCE [LARGE SCALE GENOMIC DNA]</scope>
    <source>
        <strain evidence="3">Marx 270</strain>
    </source>
</reference>
<name>A0A0C3PWJ3_PISTI</name>